<dbReference type="RefSeq" id="WP_069666075.1">
    <property type="nucleotide sequence ID" value="NZ_JAPFIM010000017.1"/>
</dbReference>
<dbReference type="InterPro" id="IPR012938">
    <property type="entry name" value="Glc/Sorbosone_DH"/>
</dbReference>
<comment type="caution">
    <text evidence="4">The sequence shown here is derived from an EMBL/GenBank/DDBJ whole genome shotgun (WGS) entry which is preliminary data.</text>
</comment>
<accession>A0A178JDY7</accession>
<dbReference type="InterPro" id="IPR011042">
    <property type="entry name" value="6-blade_b-propeller_TolB-like"/>
</dbReference>
<sequence>MKKPLTFLAIGLLSISSAVANTWYAEPLVVGLNVPWGISYLGDNKVIVSEKNGTIGVLDLTNNHYQDIGKVPDVRVSGQGGLLDVAVSPKDSTQIYVTYSKSIGKAIETTLAKAVYQNGQLSTWQEILVTRSGSDGGRHFGSRIAFDADHLYMSVGDRGERDNGQDLTTHAGSILKLQLNGDAAQDNPFIAEEGKLDEIWSYGHRNPQGLFFDSKQNSLWSIEHGPRGGDEVNLIEKGANYGWPVTSHGKEYWGPIAVGESTEKEGISSPKKVYIPSIAPSSLILYRGDKYPELSGKLLAGALKLTHINVLTVKDGEIIGETRILEELGERIRDIEALPNGELIFSTDSGKIYRLIKES</sequence>
<dbReference type="Pfam" id="PF07995">
    <property type="entry name" value="GSDH"/>
    <property type="match status" value="1"/>
</dbReference>
<dbReference type="Proteomes" id="UP000094761">
    <property type="component" value="Unassembled WGS sequence"/>
</dbReference>
<dbReference type="PANTHER" id="PTHR19328">
    <property type="entry name" value="HEDGEHOG-INTERACTING PROTEIN"/>
    <property type="match status" value="1"/>
</dbReference>
<name>A0A178JDY7_9VIBR</name>
<dbReference type="PANTHER" id="PTHR19328:SF75">
    <property type="entry name" value="ALDOSE SUGAR DEHYDROGENASE YLII"/>
    <property type="match status" value="1"/>
</dbReference>
<evidence type="ECO:0000313" key="6">
    <source>
        <dbReference type="Proteomes" id="UP001150001"/>
    </source>
</evidence>
<feature type="signal peptide" evidence="1">
    <location>
        <begin position="1"/>
        <end position="20"/>
    </location>
</feature>
<feature type="chain" id="PRO_5044550680" evidence="1">
    <location>
        <begin position="21"/>
        <end position="359"/>
    </location>
</feature>
<dbReference type="Gene3D" id="2.120.10.30">
    <property type="entry name" value="TolB, C-terminal domain"/>
    <property type="match status" value="1"/>
</dbReference>
<dbReference type="InterPro" id="IPR011041">
    <property type="entry name" value="Quinoprot_gluc/sorb_DH_b-prop"/>
</dbReference>
<evidence type="ECO:0000256" key="1">
    <source>
        <dbReference type="SAM" id="SignalP"/>
    </source>
</evidence>
<dbReference type="SUPFAM" id="SSF50952">
    <property type="entry name" value="Soluble quinoprotein glucose dehydrogenase"/>
    <property type="match status" value="1"/>
</dbReference>
<gene>
    <name evidence="4" type="ORF">AZ468_03100</name>
    <name evidence="3" type="ORF">OPW20_00535</name>
</gene>
<dbReference type="OrthoDB" id="9770043at2"/>
<evidence type="ECO:0000259" key="2">
    <source>
        <dbReference type="Pfam" id="PF07995"/>
    </source>
</evidence>
<protein>
    <submittedName>
        <fullName evidence="3 4">Dehydrogenase</fullName>
    </submittedName>
</protein>
<dbReference type="EMBL" id="LUAX01000001">
    <property type="protein sequence ID" value="OAN00126.1"/>
    <property type="molecule type" value="Genomic_DNA"/>
</dbReference>
<proteinExistence type="predicted"/>
<organism evidence="4 5">
    <name type="scientific">Vibrio europaeus</name>
    <dbReference type="NCBI Taxonomy" id="300876"/>
    <lineage>
        <taxon>Bacteria</taxon>
        <taxon>Pseudomonadati</taxon>
        <taxon>Pseudomonadota</taxon>
        <taxon>Gammaproteobacteria</taxon>
        <taxon>Vibrionales</taxon>
        <taxon>Vibrionaceae</taxon>
        <taxon>Vibrio</taxon>
        <taxon>Vibrio oreintalis group</taxon>
    </lineage>
</organism>
<evidence type="ECO:0000313" key="5">
    <source>
        <dbReference type="Proteomes" id="UP000094761"/>
    </source>
</evidence>
<feature type="domain" description="Glucose/Sorbosone dehydrogenase" evidence="2">
    <location>
        <begin position="32"/>
        <end position="354"/>
    </location>
</feature>
<dbReference type="EMBL" id="JAPFIT010000003">
    <property type="protein sequence ID" value="MDC5738531.1"/>
    <property type="molecule type" value="Genomic_DNA"/>
</dbReference>
<reference evidence="3" key="2">
    <citation type="submission" date="2022-11" db="EMBL/GenBank/DDBJ databases">
        <title>Role of the vibriolysin VemA secreted by the emergent pathogen Vibrio europaeus in the colonization of Manila clam mucus.</title>
        <authorList>
            <person name="Martinez C."/>
            <person name="Rodriguez S."/>
            <person name="Vences A."/>
            <person name="Barja J.L."/>
            <person name="Toranzo A.E."/>
            <person name="Dubert J."/>
        </authorList>
    </citation>
    <scope>NUCLEOTIDE SEQUENCE</scope>
    <source>
        <strain evidence="3">3454</strain>
    </source>
</reference>
<evidence type="ECO:0000313" key="4">
    <source>
        <dbReference type="EMBL" id="OAN00126.1"/>
    </source>
</evidence>
<dbReference type="Proteomes" id="UP001150001">
    <property type="component" value="Unassembled WGS sequence"/>
</dbReference>
<dbReference type="AlphaFoldDB" id="A0A178JDY7"/>
<evidence type="ECO:0000313" key="3">
    <source>
        <dbReference type="EMBL" id="MDC5738531.1"/>
    </source>
</evidence>
<keyword evidence="1" id="KW-0732">Signal</keyword>
<reference evidence="4 5" key="1">
    <citation type="submission" date="2016-03" db="EMBL/GenBank/DDBJ databases">
        <title>Draft genome sequence of the Vibrio tubiashii subs. europaeus.</title>
        <authorList>
            <person name="Spinard E."/>
            <person name="Dubert J."/>
            <person name="Nelson D.R."/>
            <person name="Barja J.L."/>
        </authorList>
    </citation>
    <scope>NUCLEOTIDE SEQUENCE [LARGE SCALE GENOMIC DNA]</scope>
    <source>
        <strain evidence="5">PP-638</strain>
        <strain evidence="4">PP2-638</strain>
    </source>
</reference>
<keyword evidence="6" id="KW-1185">Reference proteome</keyword>
<dbReference type="GeneID" id="78074668"/>